<protein>
    <submittedName>
        <fullName evidence="5">Uncharacterized protein</fullName>
    </submittedName>
</protein>
<feature type="region of interest" description="Disordered" evidence="4">
    <location>
        <begin position="55"/>
        <end position="77"/>
    </location>
</feature>
<evidence type="ECO:0000313" key="5">
    <source>
        <dbReference type="EMBL" id="KAF5958920.1"/>
    </source>
</evidence>
<keyword evidence="6" id="KW-1185">Reference proteome</keyword>
<accession>A0A7J7I1I7</accession>
<dbReference type="PANTHER" id="PTHR33599">
    <property type="entry name" value="PROTEIN IDA-LIKE 5"/>
    <property type="match status" value="1"/>
</dbReference>
<dbReference type="AlphaFoldDB" id="A0A7J7I1I7"/>
<dbReference type="Proteomes" id="UP000593564">
    <property type="component" value="Unassembled WGS sequence"/>
</dbReference>
<sequence>MVLLLMFIVGGCQGSRSTSTTNVVFKVKPKTVTSQSQNSVGGHFLGFLPKRIPIPASGPSRKHNDIGITSSSSSSSP</sequence>
<evidence type="ECO:0000313" key="6">
    <source>
        <dbReference type="Proteomes" id="UP000593564"/>
    </source>
</evidence>
<evidence type="ECO:0000256" key="4">
    <source>
        <dbReference type="SAM" id="MobiDB-lite"/>
    </source>
</evidence>
<evidence type="ECO:0000256" key="2">
    <source>
        <dbReference type="ARBA" id="ARBA00022525"/>
    </source>
</evidence>
<dbReference type="EMBL" id="JACBKZ010000001">
    <property type="protein sequence ID" value="KAF5958920.1"/>
    <property type="molecule type" value="Genomic_DNA"/>
</dbReference>
<keyword evidence="3" id="KW-0732">Signal</keyword>
<gene>
    <name evidence="5" type="ORF">HYC85_000129</name>
</gene>
<organism evidence="5 6">
    <name type="scientific">Camellia sinensis</name>
    <name type="common">Tea plant</name>
    <name type="synonym">Thea sinensis</name>
    <dbReference type="NCBI Taxonomy" id="4442"/>
    <lineage>
        <taxon>Eukaryota</taxon>
        <taxon>Viridiplantae</taxon>
        <taxon>Streptophyta</taxon>
        <taxon>Embryophyta</taxon>
        <taxon>Tracheophyta</taxon>
        <taxon>Spermatophyta</taxon>
        <taxon>Magnoliopsida</taxon>
        <taxon>eudicotyledons</taxon>
        <taxon>Gunneridae</taxon>
        <taxon>Pentapetalae</taxon>
        <taxon>asterids</taxon>
        <taxon>Ericales</taxon>
        <taxon>Theaceae</taxon>
        <taxon>Camellia</taxon>
    </lineage>
</organism>
<evidence type="ECO:0000256" key="3">
    <source>
        <dbReference type="ARBA" id="ARBA00022729"/>
    </source>
</evidence>
<proteinExistence type="predicted"/>
<comment type="caution">
    <text evidence="5">The sequence shown here is derived from an EMBL/GenBank/DDBJ whole genome shotgun (WGS) entry which is preliminary data.</text>
</comment>
<dbReference type="GO" id="GO:0010227">
    <property type="term" value="P:floral organ abscission"/>
    <property type="evidence" value="ECO:0007669"/>
    <property type="project" value="InterPro"/>
</dbReference>
<dbReference type="PANTHER" id="PTHR33599:SF20">
    <property type="entry name" value="PROTEIN IDA"/>
    <property type="match status" value="1"/>
</dbReference>
<evidence type="ECO:0000256" key="1">
    <source>
        <dbReference type="ARBA" id="ARBA00004239"/>
    </source>
</evidence>
<dbReference type="InterPro" id="IPR039639">
    <property type="entry name" value="IDA-like"/>
</dbReference>
<reference evidence="6" key="1">
    <citation type="journal article" date="2020" name="Nat. Commun.">
        <title>Genome assembly of wild tea tree DASZ reveals pedigree and selection history of tea varieties.</title>
        <authorList>
            <person name="Zhang W."/>
            <person name="Zhang Y."/>
            <person name="Qiu H."/>
            <person name="Guo Y."/>
            <person name="Wan H."/>
            <person name="Zhang X."/>
            <person name="Scossa F."/>
            <person name="Alseekh S."/>
            <person name="Zhang Q."/>
            <person name="Wang P."/>
            <person name="Xu L."/>
            <person name="Schmidt M.H."/>
            <person name="Jia X."/>
            <person name="Li D."/>
            <person name="Zhu A."/>
            <person name="Guo F."/>
            <person name="Chen W."/>
            <person name="Ni D."/>
            <person name="Usadel B."/>
            <person name="Fernie A.R."/>
            <person name="Wen W."/>
        </authorList>
    </citation>
    <scope>NUCLEOTIDE SEQUENCE [LARGE SCALE GENOMIC DNA]</scope>
    <source>
        <strain evidence="6">cv. G240</strain>
    </source>
</reference>
<dbReference type="GO" id="GO:0005576">
    <property type="term" value="C:extracellular region"/>
    <property type="evidence" value="ECO:0007669"/>
    <property type="project" value="UniProtKB-SubCell"/>
</dbReference>
<name>A0A7J7I1I7_CAMSI</name>
<reference evidence="5 6" key="2">
    <citation type="submission" date="2020-07" db="EMBL/GenBank/DDBJ databases">
        <title>Genome assembly of wild tea tree DASZ reveals pedigree and selection history of tea varieties.</title>
        <authorList>
            <person name="Zhang W."/>
        </authorList>
    </citation>
    <scope>NUCLEOTIDE SEQUENCE [LARGE SCALE GENOMIC DNA]</scope>
    <source>
        <strain evidence="6">cv. G240</strain>
        <tissue evidence="5">Leaf</tissue>
    </source>
</reference>
<comment type="subcellular location">
    <subcellularLocation>
        <location evidence="1">Secreted</location>
        <location evidence="1">Extracellular space</location>
    </subcellularLocation>
</comment>
<keyword evidence="2" id="KW-0964">Secreted</keyword>